<keyword evidence="1" id="KW-0808">Transferase</keyword>
<dbReference type="PROSITE" id="PS51186">
    <property type="entry name" value="GNAT"/>
    <property type="match status" value="1"/>
</dbReference>
<comment type="caution">
    <text evidence="5">The sequence shown here is derived from an EMBL/GenBank/DDBJ whole genome shotgun (WGS) entry which is preliminary data.</text>
</comment>
<reference evidence="6" key="1">
    <citation type="journal article" date="2019" name="Int. J. Syst. Evol. Microbiol.">
        <title>The Global Catalogue of Microorganisms (GCM) 10K type strain sequencing project: providing services to taxonomists for standard genome sequencing and annotation.</title>
        <authorList>
            <consortium name="The Broad Institute Genomics Platform"/>
            <consortium name="The Broad Institute Genome Sequencing Center for Infectious Disease"/>
            <person name="Wu L."/>
            <person name="Ma J."/>
        </authorList>
    </citation>
    <scope>NUCLEOTIDE SEQUENCE [LARGE SCALE GENOMIC DNA]</scope>
    <source>
        <strain evidence="6">ZS-35-S2</strain>
    </source>
</reference>
<protein>
    <submittedName>
        <fullName evidence="5">GNAT family N-acetyltransferase</fullName>
    </submittedName>
</protein>
<sequence>MIRASHDRDELAGLLRRDPHLHAYELGDLDDFYWPYTSWYRLGDAVALVYHGGGTPVLLALDHSPGALTELLTALVPLLPRRFDAHLSPGGEAVLARHFGVEPRGTHLKMALTDAGRLDRVAPAGELLGPADVPELAVLYAAAYPENWFDQRMIETGQYVGVRRDGELLAVAGVHVWSPKYRVSALGNVTTHPRVRGQGLATAAVAALCRRLLDTVDQVTLNVKADNVAAIALYRRLGFTPVAEYGEFVVGRQTPTTPPAAPAPAPTTLPPAPAA</sequence>
<dbReference type="SUPFAM" id="SSF55729">
    <property type="entry name" value="Acyl-CoA N-acyltransferases (Nat)"/>
    <property type="match status" value="1"/>
</dbReference>
<feature type="compositionally biased region" description="Pro residues" evidence="3">
    <location>
        <begin position="256"/>
        <end position="275"/>
    </location>
</feature>
<gene>
    <name evidence="5" type="ORF">ACFP2T_35980</name>
</gene>
<dbReference type="PANTHER" id="PTHR43877">
    <property type="entry name" value="AMINOALKYLPHOSPHONATE N-ACETYLTRANSFERASE-RELATED-RELATED"/>
    <property type="match status" value="1"/>
</dbReference>
<keyword evidence="2" id="KW-0012">Acyltransferase</keyword>
<dbReference type="RefSeq" id="WP_377429955.1">
    <property type="nucleotide sequence ID" value="NZ_JBHSPR010000046.1"/>
</dbReference>
<evidence type="ECO:0000313" key="6">
    <source>
        <dbReference type="Proteomes" id="UP001596203"/>
    </source>
</evidence>
<evidence type="ECO:0000256" key="3">
    <source>
        <dbReference type="SAM" id="MobiDB-lite"/>
    </source>
</evidence>
<organism evidence="5 6">
    <name type="scientific">Plantactinospora solaniradicis</name>
    <dbReference type="NCBI Taxonomy" id="1723736"/>
    <lineage>
        <taxon>Bacteria</taxon>
        <taxon>Bacillati</taxon>
        <taxon>Actinomycetota</taxon>
        <taxon>Actinomycetes</taxon>
        <taxon>Micromonosporales</taxon>
        <taxon>Micromonosporaceae</taxon>
        <taxon>Plantactinospora</taxon>
    </lineage>
</organism>
<dbReference type="Pfam" id="PF00583">
    <property type="entry name" value="Acetyltransf_1"/>
    <property type="match status" value="1"/>
</dbReference>
<evidence type="ECO:0000256" key="1">
    <source>
        <dbReference type="ARBA" id="ARBA00022679"/>
    </source>
</evidence>
<dbReference type="InterPro" id="IPR016181">
    <property type="entry name" value="Acyl_CoA_acyltransferase"/>
</dbReference>
<dbReference type="CDD" id="cd04301">
    <property type="entry name" value="NAT_SF"/>
    <property type="match status" value="1"/>
</dbReference>
<dbReference type="InterPro" id="IPR050832">
    <property type="entry name" value="Bact_Acetyltransf"/>
</dbReference>
<evidence type="ECO:0000259" key="4">
    <source>
        <dbReference type="PROSITE" id="PS51186"/>
    </source>
</evidence>
<evidence type="ECO:0000256" key="2">
    <source>
        <dbReference type="ARBA" id="ARBA00023315"/>
    </source>
</evidence>
<accession>A0ABW1KJW4</accession>
<dbReference type="EMBL" id="JBHSPR010000046">
    <property type="protein sequence ID" value="MFC6021556.1"/>
    <property type="molecule type" value="Genomic_DNA"/>
</dbReference>
<feature type="region of interest" description="Disordered" evidence="3">
    <location>
        <begin position="253"/>
        <end position="275"/>
    </location>
</feature>
<dbReference type="Gene3D" id="3.40.630.30">
    <property type="match status" value="1"/>
</dbReference>
<evidence type="ECO:0000313" key="5">
    <source>
        <dbReference type="EMBL" id="MFC6021556.1"/>
    </source>
</evidence>
<dbReference type="InterPro" id="IPR000182">
    <property type="entry name" value="GNAT_dom"/>
</dbReference>
<name>A0ABW1KJW4_9ACTN</name>
<feature type="domain" description="N-acetyltransferase" evidence="4">
    <location>
        <begin position="123"/>
        <end position="264"/>
    </location>
</feature>
<dbReference type="Proteomes" id="UP001596203">
    <property type="component" value="Unassembled WGS sequence"/>
</dbReference>
<keyword evidence="6" id="KW-1185">Reference proteome</keyword>
<proteinExistence type="predicted"/>